<proteinExistence type="predicted"/>
<comment type="caution">
    <text evidence="2">The sequence shown here is derived from an EMBL/GenBank/DDBJ whole genome shotgun (WGS) entry which is preliminary data.</text>
</comment>
<accession>A0A834NJK1</accession>
<sequence length="123" mass="13945">MAASYDSCASCMLARVEQERLESLKYDKAVIYIKCVDDSDDSKAELTTENREPLIIVFERVPQVAAKRPKMDSSRPSRTRRKVKGSHELKVSSEITLKELKVMTADFGSQPPLKEKLWAVSPR</sequence>
<organism evidence="2 3">
    <name type="scientific">Vespula vulgaris</name>
    <name type="common">Yellow jacket</name>
    <name type="synonym">Wasp</name>
    <dbReference type="NCBI Taxonomy" id="7454"/>
    <lineage>
        <taxon>Eukaryota</taxon>
        <taxon>Metazoa</taxon>
        <taxon>Ecdysozoa</taxon>
        <taxon>Arthropoda</taxon>
        <taxon>Hexapoda</taxon>
        <taxon>Insecta</taxon>
        <taxon>Pterygota</taxon>
        <taxon>Neoptera</taxon>
        <taxon>Endopterygota</taxon>
        <taxon>Hymenoptera</taxon>
        <taxon>Apocrita</taxon>
        <taxon>Aculeata</taxon>
        <taxon>Vespoidea</taxon>
        <taxon>Vespidae</taxon>
        <taxon>Vespinae</taxon>
        <taxon>Vespula</taxon>
    </lineage>
</organism>
<evidence type="ECO:0000313" key="2">
    <source>
        <dbReference type="EMBL" id="KAF7411767.1"/>
    </source>
</evidence>
<keyword evidence="3" id="KW-1185">Reference proteome</keyword>
<protein>
    <submittedName>
        <fullName evidence="2">Uncharacterized protein</fullName>
    </submittedName>
</protein>
<dbReference type="AlphaFoldDB" id="A0A834NJK1"/>
<gene>
    <name evidence="2" type="ORF">HZH66_000663</name>
</gene>
<feature type="region of interest" description="Disordered" evidence="1">
    <location>
        <begin position="67"/>
        <end position="88"/>
    </location>
</feature>
<evidence type="ECO:0000313" key="3">
    <source>
        <dbReference type="Proteomes" id="UP000614350"/>
    </source>
</evidence>
<reference evidence="2" key="1">
    <citation type="journal article" date="2020" name="G3 (Bethesda)">
        <title>High-Quality Assemblies for Three Invasive Social Wasps from the &lt;i&gt;Vespula&lt;/i&gt; Genus.</title>
        <authorList>
            <person name="Harrop T.W.R."/>
            <person name="Guhlin J."/>
            <person name="McLaughlin G.M."/>
            <person name="Permina E."/>
            <person name="Stockwell P."/>
            <person name="Gilligan J."/>
            <person name="Le Lec M.F."/>
            <person name="Gruber M.A.M."/>
            <person name="Quinn O."/>
            <person name="Lovegrove M."/>
            <person name="Duncan E.J."/>
            <person name="Remnant E.J."/>
            <person name="Van Eeckhoven J."/>
            <person name="Graham B."/>
            <person name="Knapp R.A."/>
            <person name="Langford K.W."/>
            <person name="Kronenberg Z."/>
            <person name="Press M.O."/>
            <person name="Eacker S.M."/>
            <person name="Wilson-Rankin E.E."/>
            <person name="Purcell J."/>
            <person name="Lester P.J."/>
            <person name="Dearden P.K."/>
        </authorList>
    </citation>
    <scope>NUCLEOTIDE SEQUENCE</scope>
    <source>
        <strain evidence="2">Marl-1</strain>
    </source>
</reference>
<dbReference type="Proteomes" id="UP000614350">
    <property type="component" value="Unassembled WGS sequence"/>
</dbReference>
<evidence type="ECO:0000256" key="1">
    <source>
        <dbReference type="SAM" id="MobiDB-lite"/>
    </source>
</evidence>
<name>A0A834NJK1_VESVU</name>
<dbReference type="EMBL" id="JACSEA010000001">
    <property type="protein sequence ID" value="KAF7411767.1"/>
    <property type="molecule type" value="Genomic_DNA"/>
</dbReference>